<dbReference type="Pfam" id="PF05521">
    <property type="entry name" value="Phage_HCP"/>
    <property type="match status" value="1"/>
</dbReference>
<dbReference type="InterPro" id="IPR038666">
    <property type="entry name" value="SSP1_head-tail_sf"/>
</dbReference>
<evidence type="ECO:0008006" key="3">
    <source>
        <dbReference type="Google" id="ProtNLM"/>
    </source>
</evidence>
<dbReference type="Proteomes" id="UP000502196">
    <property type="component" value="Chromosome"/>
</dbReference>
<evidence type="ECO:0000313" key="2">
    <source>
        <dbReference type="Proteomes" id="UP000502196"/>
    </source>
</evidence>
<sequence>MKLRDKKISILHGVTTVDSEGFQITTWEPIPGGENLWAYYRQAKASEFFQAAAVNYKVEALFEIAWRTGIDTTMRILFRGQQYEITRIDDFEGYKDTLLIYAYRVTQG</sequence>
<dbReference type="Gene3D" id="2.40.10.270">
    <property type="entry name" value="Bacteriophage SPP1 head-tail adaptor protein"/>
    <property type="match status" value="1"/>
</dbReference>
<dbReference type="AlphaFoldDB" id="A0A6F9E8B9"/>
<organism evidence="1 2">
    <name type="scientific">Kyrpidia spormannii</name>
    <dbReference type="NCBI Taxonomy" id="2055160"/>
    <lineage>
        <taxon>Bacteria</taxon>
        <taxon>Bacillati</taxon>
        <taxon>Bacillota</taxon>
        <taxon>Bacilli</taxon>
        <taxon>Bacillales</taxon>
        <taxon>Alicyclobacillaceae</taxon>
        <taxon>Kyrpidia</taxon>
    </lineage>
</organism>
<gene>
    <name evidence="1" type="ORF">COOX1_1465</name>
</gene>
<protein>
    <recommendedName>
        <fullName evidence="3">Head-tail adaptor protein</fullName>
    </recommendedName>
</protein>
<name>A0A6F9E8B9_9BACL</name>
<dbReference type="NCBIfam" id="TIGR01563">
    <property type="entry name" value="gp16_SPP1"/>
    <property type="match status" value="1"/>
</dbReference>
<dbReference type="InterPro" id="IPR008767">
    <property type="entry name" value="Phage_SPP1_head-tail_adaptor"/>
</dbReference>
<dbReference type="RefSeq" id="WP_170085408.1">
    <property type="nucleotide sequence ID" value="NZ_CP047971.1"/>
</dbReference>
<dbReference type="EMBL" id="LR792683">
    <property type="protein sequence ID" value="CAB3392547.1"/>
    <property type="molecule type" value="Genomic_DNA"/>
</dbReference>
<proteinExistence type="predicted"/>
<accession>A0A6F9E8B9</accession>
<reference evidence="1 2" key="1">
    <citation type="submission" date="2020-04" db="EMBL/GenBank/DDBJ databases">
        <authorList>
            <person name="Hogendoorn C."/>
        </authorList>
    </citation>
    <scope>NUCLEOTIDE SEQUENCE [LARGE SCALE GENOMIC DNA]</scope>
    <source>
        <strain evidence="1">COOX1</strain>
    </source>
</reference>
<evidence type="ECO:0000313" key="1">
    <source>
        <dbReference type="EMBL" id="CAB3392547.1"/>
    </source>
</evidence>